<dbReference type="InterPro" id="IPR001394">
    <property type="entry name" value="Peptidase_C19_UCH"/>
</dbReference>
<gene>
    <name evidence="9" type="ORF">PISL3812_04629</name>
</gene>
<keyword evidence="6" id="KW-0788">Thiol protease</keyword>
<sequence>MTSLYQRAGKTAPRFLHDLNLYDSQNPPASGRNLLSDTPPIFQEGYTGPLEWLSPTACKHTYTLKPNQTLVLPSEQRRGRGAVSTVSAVCSTCRYHLQVKVSYPGNAGPTSNHLHHLVYQAGTRKNGRITPKGQHVESYYYACSYPMCGISVSVDVMSPVLRPGHIKLLTDVELVNKRADEAIAAHPERLEGIARPQPVTVLSNLSAYLNNALHDPERSKPISAVNKRFVVCFGVDGRPCEDLLTYLYFSSPNEGFWNPPRPDTSAEKPYRDELNIFLDNTIHELSVLIQQRPSLEKKTPYSIDPLAPAKNELFDALEAGNYSKASRFIEFQMPGQPCYEDLGALEDMSSDLIIEAYQRQLAVDPANGPHYLQCLRVIAQLRGGSDGSTINEAVMMAYSKGAYTTEDLYNAYRYFSLNPEDPTLTEELIVGRFYSYISSSTQETEARQQLFRIGDARRSERIKSVAEDRVSTAEQAQVFLGVEENTPDDFVITMYTTKINDSPSSKGIAQKALSLIAEARNSEGLRHFITTGESAVGEMDVGDAYRLLQIPDRTVGDDAIIAAYTICVDEAPAQVETYSRALAIIAKEKDSPMLSSFVSGSVAQNDRDLAEWPVGLQNIGNTCYLNSLLQFYFTVKPYRGMVLEFEDAKTDLSEDSLRKKKVGSRKVSKFEVERSQKFLRELRTLFQNMITTPRASVRPEQELARLTLISSTNEAEIRRRSTVSGVRPSVLGEINGMPVAGPLGPPHSAEANAIDIITTEKIVSAEDTHVKDPVPSDIDSEATLVSEPIHAKEDQAGNIQQAVEGPLDSGDNQVSPNDVSQPAEKVEPPNRPPPVPPRPAEVQRNKQLIEEVELGAQQDVTEVINNVLFQSECAIKPRTLESDGEQVDIVKDLFYGKTKSYITAKDEIRSKEEFWSDIKIDVATGSRDIYSAIDGAFDIQDVLVDDAMAEQFGSISKLPPILQIQVQRVQFDPVKKVSFKSTHHLDLKETIYLDRYMDTQKEEIINRRRDCWSWKKKLKLLEARKAELLRLNETDGQNMPTLFKNTSQLLEDLGSLNEQDQEGDDSFDINPHLANELEQFSQITQTELAYIEQETKDTQTMISSQFSDSTRLAYRLYAVFMHQGSVEFGHYYIYIYDFNKEVWRKYNDNEITEVQDTSEIFGKSGRNLERANPPTPYFLVYVNAAMKNKLVEPVCREIQPEPSTVNDPVATVEPITDGAMDVDTKSSSYEETWIENGPTGTQTNFFSETSVFPDQNHNVYDKRLVVQADQLARNFW</sequence>
<keyword evidence="4" id="KW-0833">Ubl conjugation pathway</keyword>
<evidence type="ECO:0000313" key="10">
    <source>
        <dbReference type="Proteomes" id="UP000054383"/>
    </source>
</evidence>
<dbReference type="Proteomes" id="UP000054383">
    <property type="component" value="Unassembled WGS sequence"/>
</dbReference>
<dbReference type="STRING" id="28573.A0A0U1LYA3"/>
<organism evidence="9 10">
    <name type="scientific">Talaromyces islandicus</name>
    <name type="common">Penicillium islandicum</name>
    <dbReference type="NCBI Taxonomy" id="28573"/>
    <lineage>
        <taxon>Eukaryota</taxon>
        <taxon>Fungi</taxon>
        <taxon>Dikarya</taxon>
        <taxon>Ascomycota</taxon>
        <taxon>Pezizomycotina</taxon>
        <taxon>Eurotiomycetes</taxon>
        <taxon>Eurotiomycetidae</taxon>
        <taxon>Eurotiales</taxon>
        <taxon>Trichocomaceae</taxon>
        <taxon>Talaromyces</taxon>
        <taxon>Talaromyces sect. Islandici</taxon>
    </lineage>
</organism>
<dbReference type="CDD" id="cd02666">
    <property type="entry name" value="Peptidase_C19J"/>
    <property type="match status" value="1"/>
</dbReference>
<dbReference type="PROSITE" id="PS50235">
    <property type="entry name" value="USP_3"/>
    <property type="match status" value="1"/>
</dbReference>
<dbReference type="GO" id="GO:0016579">
    <property type="term" value="P:protein deubiquitination"/>
    <property type="evidence" value="ECO:0007669"/>
    <property type="project" value="InterPro"/>
</dbReference>
<dbReference type="OrthoDB" id="2420415at2759"/>
<dbReference type="Pfam" id="PF13446">
    <property type="entry name" value="RPT"/>
    <property type="match status" value="4"/>
</dbReference>
<evidence type="ECO:0000256" key="4">
    <source>
        <dbReference type="ARBA" id="ARBA00022786"/>
    </source>
</evidence>
<evidence type="ECO:0000256" key="1">
    <source>
        <dbReference type="ARBA" id="ARBA00000707"/>
    </source>
</evidence>
<reference evidence="9 10" key="1">
    <citation type="submission" date="2015-04" db="EMBL/GenBank/DDBJ databases">
        <authorList>
            <person name="Syromyatnikov M.Y."/>
            <person name="Popov V.N."/>
        </authorList>
    </citation>
    <scope>NUCLEOTIDE SEQUENCE [LARGE SCALE GENOMIC DNA]</scope>
    <source>
        <strain evidence="9">WF-38-12</strain>
    </source>
</reference>
<dbReference type="InterPro" id="IPR038765">
    <property type="entry name" value="Papain-like_cys_pep_sf"/>
</dbReference>
<accession>A0A0U1LYA3</accession>
<evidence type="ECO:0000256" key="2">
    <source>
        <dbReference type="ARBA" id="ARBA00012759"/>
    </source>
</evidence>
<dbReference type="GO" id="GO:0043161">
    <property type="term" value="P:proteasome-mediated ubiquitin-dependent protein catabolic process"/>
    <property type="evidence" value="ECO:0007669"/>
    <property type="project" value="InterPro"/>
</dbReference>
<dbReference type="GO" id="GO:0004843">
    <property type="term" value="F:cysteine-type deubiquitinase activity"/>
    <property type="evidence" value="ECO:0007669"/>
    <property type="project" value="UniProtKB-EC"/>
</dbReference>
<dbReference type="EMBL" id="CVMT01000003">
    <property type="protein sequence ID" value="CRG87610.1"/>
    <property type="molecule type" value="Genomic_DNA"/>
</dbReference>
<comment type="catalytic activity">
    <reaction evidence="1">
        <text>Thiol-dependent hydrolysis of ester, thioester, amide, peptide and isopeptide bonds formed by the C-terminal Gly of ubiquitin (a 76-residue protein attached to proteins as an intracellular targeting signal).</text>
        <dbReference type="EC" id="3.4.19.12"/>
    </reaction>
</comment>
<dbReference type="GO" id="GO:0061136">
    <property type="term" value="P:regulation of proteasomal protein catabolic process"/>
    <property type="evidence" value="ECO:0007669"/>
    <property type="project" value="TreeGrafter"/>
</dbReference>
<evidence type="ECO:0000256" key="7">
    <source>
        <dbReference type="SAM" id="MobiDB-lite"/>
    </source>
</evidence>
<dbReference type="InterPro" id="IPR018200">
    <property type="entry name" value="USP_CS"/>
</dbReference>
<name>A0A0U1LYA3_TALIS</name>
<protein>
    <recommendedName>
        <fullName evidence="2">ubiquitinyl hydrolase 1</fullName>
        <ecNumber evidence="2">3.4.19.12</ecNumber>
    </recommendedName>
</protein>
<dbReference type="AlphaFoldDB" id="A0A0U1LYA3"/>
<dbReference type="Pfam" id="PF00443">
    <property type="entry name" value="UCH"/>
    <property type="match status" value="1"/>
</dbReference>
<dbReference type="Gene3D" id="3.90.70.10">
    <property type="entry name" value="Cysteine proteinases"/>
    <property type="match status" value="2"/>
</dbReference>
<dbReference type="PROSITE" id="PS00972">
    <property type="entry name" value="USP_1"/>
    <property type="match status" value="1"/>
</dbReference>
<feature type="compositionally biased region" description="Pro residues" evidence="7">
    <location>
        <begin position="829"/>
        <end position="839"/>
    </location>
</feature>
<feature type="domain" description="USP" evidence="8">
    <location>
        <begin position="614"/>
        <end position="1184"/>
    </location>
</feature>
<dbReference type="EC" id="3.4.19.12" evidence="2"/>
<feature type="region of interest" description="Disordered" evidence="7">
    <location>
        <begin position="803"/>
        <end position="841"/>
    </location>
</feature>
<proteinExistence type="predicted"/>
<dbReference type="InterPro" id="IPR044635">
    <property type="entry name" value="UBP14-like"/>
</dbReference>
<dbReference type="PANTHER" id="PTHR43982">
    <property type="entry name" value="UBIQUITIN CARBOXYL-TERMINAL HYDROLASE"/>
    <property type="match status" value="1"/>
</dbReference>
<dbReference type="OMA" id="MDIGDAY"/>
<feature type="compositionally biased region" description="Polar residues" evidence="7">
    <location>
        <begin position="810"/>
        <end position="820"/>
    </location>
</feature>
<dbReference type="SUPFAM" id="SSF54001">
    <property type="entry name" value="Cysteine proteinases"/>
    <property type="match status" value="1"/>
</dbReference>
<evidence type="ECO:0000256" key="5">
    <source>
        <dbReference type="ARBA" id="ARBA00022801"/>
    </source>
</evidence>
<keyword evidence="10" id="KW-1185">Reference proteome</keyword>
<dbReference type="PROSITE" id="PS00973">
    <property type="entry name" value="USP_2"/>
    <property type="match status" value="1"/>
</dbReference>
<dbReference type="InterPro" id="IPR028889">
    <property type="entry name" value="USP"/>
</dbReference>
<dbReference type="GO" id="GO:0070628">
    <property type="term" value="F:proteasome binding"/>
    <property type="evidence" value="ECO:0007669"/>
    <property type="project" value="TreeGrafter"/>
</dbReference>
<dbReference type="PANTHER" id="PTHR43982:SF6">
    <property type="entry name" value="UBIQUITIN CARBOXYL-TERMINAL HYDROLASE 2-RELATED"/>
    <property type="match status" value="1"/>
</dbReference>
<keyword evidence="5 9" id="KW-0378">Hydrolase</keyword>
<dbReference type="InterPro" id="IPR025305">
    <property type="entry name" value="UCH_repeat_domain"/>
</dbReference>
<dbReference type="FunFam" id="3.90.70.10:FF:000122">
    <property type="entry name" value="Ubiquitin carboxyl-terminal hydrolase 2"/>
    <property type="match status" value="1"/>
</dbReference>
<evidence type="ECO:0000313" key="9">
    <source>
        <dbReference type="EMBL" id="CRG87610.1"/>
    </source>
</evidence>
<evidence type="ECO:0000259" key="8">
    <source>
        <dbReference type="PROSITE" id="PS50235"/>
    </source>
</evidence>
<keyword evidence="3" id="KW-0645">Protease</keyword>
<evidence type="ECO:0000256" key="3">
    <source>
        <dbReference type="ARBA" id="ARBA00022670"/>
    </source>
</evidence>
<evidence type="ECO:0000256" key="6">
    <source>
        <dbReference type="ARBA" id="ARBA00022807"/>
    </source>
</evidence>